<reference evidence="3 4" key="1">
    <citation type="journal article" date="2018" name="Mol. Plant">
        <title>The genome of Artemisia annua provides insight into the evolution of Asteraceae family and artemisinin biosynthesis.</title>
        <authorList>
            <person name="Shen Q."/>
            <person name="Zhang L."/>
            <person name="Liao Z."/>
            <person name="Wang S."/>
            <person name="Yan T."/>
            <person name="Shi P."/>
            <person name="Liu M."/>
            <person name="Fu X."/>
            <person name="Pan Q."/>
            <person name="Wang Y."/>
            <person name="Lv Z."/>
            <person name="Lu X."/>
            <person name="Zhang F."/>
            <person name="Jiang W."/>
            <person name="Ma Y."/>
            <person name="Chen M."/>
            <person name="Hao X."/>
            <person name="Li L."/>
            <person name="Tang Y."/>
            <person name="Lv G."/>
            <person name="Zhou Y."/>
            <person name="Sun X."/>
            <person name="Brodelius P.E."/>
            <person name="Rose J.K.C."/>
            <person name="Tang K."/>
        </authorList>
    </citation>
    <scope>NUCLEOTIDE SEQUENCE [LARGE SCALE GENOMIC DNA]</scope>
    <source>
        <strain evidence="4">cv. Huhao1</strain>
        <tissue evidence="3">Leaf</tissue>
    </source>
</reference>
<feature type="domain" description="Replication factor A C-terminal" evidence="2">
    <location>
        <begin position="467"/>
        <end position="578"/>
    </location>
</feature>
<gene>
    <name evidence="3" type="ORF">CTI12_AA248520</name>
</gene>
<dbReference type="Gene3D" id="2.40.50.140">
    <property type="entry name" value="Nucleic acid-binding proteins"/>
    <property type="match status" value="1"/>
</dbReference>
<dbReference type="EMBL" id="PKPP01002498">
    <property type="protein sequence ID" value="PWA74877.1"/>
    <property type="molecule type" value="Genomic_DNA"/>
</dbReference>
<proteinExistence type="predicted"/>
<dbReference type="Proteomes" id="UP000245207">
    <property type="component" value="Unassembled WGS sequence"/>
</dbReference>
<name>A0A2U1NMY7_ARTAN</name>
<feature type="compositionally biased region" description="Polar residues" evidence="1">
    <location>
        <begin position="610"/>
        <end position="628"/>
    </location>
</feature>
<feature type="region of interest" description="Disordered" evidence="1">
    <location>
        <begin position="227"/>
        <end position="262"/>
    </location>
</feature>
<feature type="region of interest" description="Disordered" evidence="1">
    <location>
        <begin position="598"/>
        <end position="673"/>
    </location>
</feature>
<dbReference type="AlphaFoldDB" id="A0A2U1NMY7"/>
<dbReference type="PANTHER" id="PTHR45786">
    <property type="entry name" value="DNA BINDING PROTEIN-LIKE"/>
    <property type="match status" value="1"/>
</dbReference>
<dbReference type="SUPFAM" id="SSF50249">
    <property type="entry name" value="Nucleic acid-binding proteins"/>
    <property type="match status" value="1"/>
</dbReference>
<keyword evidence="4" id="KW-1185">Reference proteome</keyword>
<evidence type="ECO:0000313" key="3">
    <source>
        <dbReference type="EMBL" id="PWA74877.1"/>
    </source>
</evidence>
<feature type="compositionally biased region" description="Polar residues" evidence="1">
    <location>
        <begin position="186"/>
        <end position="208"/>
    </location>
</feature>
<dbReference type="InterPro" id="IPR013955">
    <property type="entry name" value="Rep_factor-A_C"/>
</dbReference>
<dbReference type="PANTHER" id="PTHR45786:SF74">
    <property type="entry name" value="ATP-DEPENDENT DNA HELICASE"/>
    <property type="match status" value="1"/>
</dbReference>
<dbReference type="InterPro" id="IPR012340">
    <property type="entry name" value="NA-bd_OB-fold"/>
</dbReference>
<feature type="region of interest" description="Disordered" evidence="1">
    <location>
        <begin position="700"/>
        <end position="772"/>
    </location>
</feature>
<feature type="region of interest" description="Disordered" evidence="1">
    <location>
        <begin position="142"/>
        <end position="211"/>
    </location>
</feature>
<dbReference type="Pfam" id="PF08646">
    <property type="entry name" value="Rep_fac-A_C"/>
    <property type="match status" value="1"/>
</dbReference>
<comment type="caution">
    <text evidence="3">The sequence shown here is derived from an EMBL/GenBank/DDBJ whole genome shotgun (WGS) entry which is preliminary data.</text>
</comment>
<dbReference type="OrthoDB" id="3366231at2759"/>
<feature type="compositionally biased region" description="Polar residues" evidence="1">
    <location>
        <begin position="635"/>
        <end position="651"/>
    </location>
</feature>
<protein>
    <recommendedName>
        <fullName evidence="2">Replication factor A C-terminal domain-containing protein</fullName>
    </recommendedName>
</protein>
<sequence length="772" mass="84733">MSQHSQFPSSLGVGDSSGCSGSVPTLHGCVCVSSDVTGYHECNASNCKRKRLHVDTVFDDVSRTRLRPHIEAGPVLSDSYDDGPPSYQQHQAVSLLRECQGTPGDIHGSAEAVRFPVLLDFGAGIIRHETYAELEGLEFDDSGGERVQVERPCPSGACVTQKRARPPSDASPDARPSQRPRLRLRNTLSQRPLSQARQTMAGYGSSQNVHRRPFRTNAVSQQHIDPFRAGASSSPADHMPLGGAEGSCSSDIPMDDGHASERSFTGMHRTGAPAEYISFGPCDCVFKMSGTFLLFRTARDKLLDTNVPEFRIRLFGVAGSAQHELPTADEVGAIVFDNGPDGITDFDVVIQHHSGEPERVNKLHPAYMSLHFPLLFIFGEQGYHTDLRLLDVAGESSEGTKRMSMDAYYAYLLHDRLDWYEEYMGPLPPLPLPPTEAPGDEQEPAHPHMQIRDLLAIRPETNALRPFVIEATITKIDESQGWYFNRCRTCHMKINEGWPHPHCQQPGVRMTPNYTYNFKATLSDVTGSVVVTCFSPEADSLLLPVTELLSYVSDPNPYTLPEIIRDLEHTKHIFTVHIAPGSRRGNTKYILEHAADAPQPTLPDVPATIHQPQSPTTVTEQPPENLSPETPPTALGQQQVSTITEIATTDITPPPGTDESAQKAESLPTGSSTTVRRQLFIEVPGQTSQQHIIVTEPANNQDPEEITEQHTIPADPTLEENEPPAIQGSDEPVNESEDTATPMTHLPAMTMPIQQPTDEAEPSQPAKKAKQD</sequence>
<organism evidence="3 4">
    <name type="scientific">Artemisia annua</name>
    <name type="common">Sweet wormwood</name>
    <dbReference type="NCBI Taxonomy" id="35608"/>
    <lineage>
        <taxon>Eukaryota</taxon>
        <taxon>Viridiplantae</taxon>
        <taxon>Streptophyta</taxon>
        <taxon>Embryophyta</taxon>
        <taxon>Tracheophyta</taxon>
        <taxon>Spermatophyta</taxon>
        <taxon>Magnoliopsida</taxon>
        <taxon>eudicotyledons</taxon>
        <taxon>Gunneridae</taxon>
        <taxon>Pentapetalae</taxon>
        <taxon>asterids</taxon>
        <taxon>campanulids</taxon>
        <taxon>Asterales</taxon>
        <taxon>Asteraceae</taxon>
        <taxon>Asteroideae</taxon>
        <taxon>Anthemideae</taxon>
        <taxon>Artemisiinae</taxon>
        <taxon>Artemisia</taxon>
    </lineage>
</organism>
<feature type="compositionally biased region" description="Low complexity" evidence="1">
    <location>
        <begin position="167"/>
        <end position="177"/>
    </location>
</feature>
<accession>A0A2U1NMY7</accession>
<evidence type="ECO:0000259" key="2">
    <source>
        <dbReference type="Pfam" id="PF08646"/>
    </source>
</evidence>
<evidence type="ECO:0000313" key="4">
    <source>
        <dbReference type="Proteomes" id="UP000245207"/>
    </source>
</evidence>
<evidence type="ECO:0000256" key="1">
    <source>
        <dbReference type="SAM" id="MobiDB-lite"/>
    </source>
</evidence>